<keyword evidence="3" id="KW-0378">Hydrolase</keyword>
<evidence type="ECO:0000256" key="5">
    <source>
        <dbReference type="ARBA" id="ARBA00023295"/>
    </source>
</evidence>
<dbReference type="InterPro" id="IPR006558">
    <property type="entry name" value="LamG-like"/>
</dbReference>
<comment type="similarity">
    <text evidence="1">Belongs to the glycosyl hydrolase 43 family.</text>
</comment>
<sequence>MVRPKGPLAILVAASLTTGALTMGAAPAAAAIPRPILSYDFSTSAGIGSGVAAGGTVADTAGTHAGTVRGAGATVVAGPRGSGDKALRLPGGSAGSAAAFVEIAPGLTTAATTDVTMSAWMRWEGDQSCAWGYTLGQSSDRYLFTTPQCGGRLIGAVKAGSEQRASDDAPAAVGRWSHVAVVLRSGVSVSTYVDGELAQTTPTSATGAATVGTSTFSGLLGKSFYGPDPFFIGALDDVHVYDQALTAAQVREDAAPAATAIARADADAARPPVSGTVTTDIALPTTGAGGSTVTWTSSNPAVIDASGKVTRPAAGSPDATVSLTPTASFAGATATGATATVTVRADSEADAAERLRTALVVPPVVASGTALPGASGYSIQWSADGAALGSPVLTNSTASDQVRRITARVAVGATTVEKTFSVTVLSASTGRQLVSYTRNATGERNANHDSVAHSLHLALGSSVDDAAPLYKNGGVVFAEGEFFAVDRIDHRGISNPSLFTFADGTIGVIATRVLQWGAADGTEASSALVFKARDAAATDFDELGLIDLGTTGGVVAPRAVWDSADKRYVVSWTDAAGAAKSTTVTDLARTEMRPAPFWPEDGGTRPWVVTEGNRGEARSGGALTVASPDLSGFARRVADARPAGTLAVSAATAKSLTDRLGRVVNTAVTVDPQTIAPGGTAALAKTKAKLAYSDGSSAQLGIDWNTQQLDKLATAAPGTYTLSGTVRQREYAEPFAYNRADPTIYRYERDGKTRYLFIATDDTNNNNIASAHLPIRVADTIDQLADDNGGRSREVDLLNRYTRGDRTTDGRVIAGCYWAPEIHEIGGKLSILFAPCFNPSNPQSNEGGQWYTVQAHIMQLRDGGDPGNPADWSRPAAVLKGDGTPLGRADFGRNISLDMTYFESGGTAYYAWSQRYTPEGAPISDPATWIAKVDPADPTRVIGTPVPIIVPSMSFEERLAEGAFAIQRNGRITLVYSSDGVSPKYIVGGAWADESSDLTNIDSWHKYDMPLLKSEPMPAGVTDYRTYEQGPGHGAVTTDEDGNDLYVYHTWGDGVGGNGRDTRITRIHYAAGDRPVFDMTRDEEVLPSLRTVTTTVTVTAPLSVAATAATRCVAGKTTLVTTVKNTSSVAVDVTLDTAWGKRAMGSVAAGATATAAVATRSASVGAGSVGVSATAVVDGRSVSTQASATYAARSCG</sequence>
<evidence type="ECO:0000313" key="8">
    <source>
        <dbReference type="EMBL" id="SDC10566.1"/>
    </source>
</evidence>
<dbReference type="Pfam" id="PF04616">
    <property type="entry name" value="Glyco_hydro_43"/>
    <property type="match status" value="1"/>
</dbReference>
<feature type="domain" description="LamG-like jellyroll fold" evidence="7">
    <location>
        <begin position="113"/>
        <end position="248"/>
    </location>
</feature>
<dbReference type="SMART" id="SM00560">
    <property type="entry name" value="LamGL"/>
    <property type="match status" value="1"/>
</dbReference>
<name>A0A1G6IXQ2_9MICO</name>
<dbReference type="Pfam" id="PF13385">
    <property type="entry name" value="Laminin_G_3"/>
    <property type="match status" value="1"/>
</dbReference>
<dbReference type="InterPro" id="IPR013320">
    <property type="entry name" value="ConA-like_dom_sf"/>
</dbReference>
<dbReference type="SUPFAM" id="SSF49899">
    <property type="entry name" value="Concanavalin A-like lectins/glucanases"/>
    <property type="match status" value="1"/>
</dbReference>
<dbReference type="InterPro" id="IPR006710">
    <property type="entry name" value="Glyco_hydro_43"/>
</dbReference>
<dbReference type="InterPro" id="IPR046780">
    <property type="entry name" value="aBig_2"/>
</dbReference>
<evidence type="ECO:0000256" key="3">
    <source>
        <dbReference type="ARBA" id="ARBA00022801"/>
    </source>
</evidence>
<keyword evidence="2 6" id="KW-0732">Signal</keyword>
<evidence type="ECO:0000256" key="4">
    <source>
        <dbReference type="ARBA" id="ARBA00023157"/>
    </source>
</evidence>
<organism evidence="8 9">
    <name type="scientific">Microbacterium enclense</name>
    <dbReference type="NCBI Taxonomy" id="993073"/>
    <lineage>
        <taxon>Bacteria</taxon>
        <taxon>Bacillati</taxon>
        <taxon>Actinomycetota</taxon>
        <taxon>Actinomycetes</taxon>
        <taxon>Micrococcales</taxon>
        <taxon>Microbacteriaceae</taxon>
        <taxon>Microbacterium</taxon>
    </lineage>
</organism>
<dbReference type="Proteomes" id="UP000183203">
    <property type="component" value="Unassembled WGS sequence"/>
</dbReference>
<dbReference type="Pfam" id="PF07532">
    <property type="entry name" value="Big_4"/>
    <property type="match status" value="1"/>
</dbReference>
<dbReference type="STRING" id="993073.AS029_06890"/>
<evidence type="ECO:0000256" key="2">
    <source>
        <dbReference type="ARBA" id="ARBA00022729"/>
    </source>
</evidence>
<dbReference type="GO" id="GO:0005975">
    <property type="term" value="P:carbohydrate metabolic process"/>
    <property type="evidence" value="ECO:0007669"/>
    <property type="project" value="InterPro"/>
</dbReference>
<dbReference type="InterPro" id="IPR011081">
    <property type="entry name" value="Big_4"/>
</dbReference>
<evidence type="ECO:0000313" key="9">
    <source>
        <dbReference type="Proteomes" id="UP000183203"/>
    </source>
</evidence>
<evidence type="ECO:0000256" key="1">
    <source>
        <dbReference type="ARBA" id="ARBA00009865"/>
    </source>
</evidence>
<dbReference type="Gene3D" id="2.115.10.20">
    <property type="entry name" value="Glycosyl hydrolase domain, family 43"/>
    <property type="match status" value="1"/>
</dbReference>
<dbReference type="GO" id="GO:0004553">
    <property type="term" value="F:hydrolase activity, hydrolyzing O-glycosyl compounds"/>
    <property type="evidence" value="ECO:0007669"/>
    <property type="project" value="InterPro"/>
</dbReference>
<dbReference type="PANTHER" id="PTHR43817">
    <property type="entry name" value="GLYCOSYL HYDROLASE"/>
    <property type="match status" value="1"/>
</dbReference>
<evidence type="ECO:0000259" key="7">
    <source>
        <dbReference type="SMART" id="SM00560"/>
    </source>
</evidence>
<keyword evidence="4" id="KW-1015">Disulfide bond</keyword>
<dbReference type="RefSeq" id="WP_058231848.1">
    <property type="nucleotide sequence ID" value="NZ_FMYG01000003.1"/>
</dbReference>
<accession>A0A1G6IXQ2</accession>
<dbReference type="OrthoDB" id="177947at2"/>
<dbReference type="InterPro" id="IPR023296">
    <property type="entry name" value="Glyco_hydro_beta-prop_sf"/>
</dbReference>
<keyword evidence="5" id="KW-0326">Glycosidase</keyword>
<evidence type="ECO:0000256" key="6">
    <source>
        <dbReference type="SAM" id="SignalP"/>
    </source>
</evidence>
<dbReference type="PANTHER" id="PTHR43817:SF1">
    <property type="entry name" value="HYDROLASE, FAMILY 43, PUTATIVE (AFU_ORTHOLOGUE AFUA_3G01660)-RELATED"/>
    <property type="match status" value="1"/>
</dbReference>
<dbReference type="Gene3D" id="2.60.120.200">
    <property type="match status" value="1"/>
</dbReference>
<proteinExistence type="inferred from homology"/>
<feature type="chain" id="PRO_5009842895" evidence="6">
    <location>
        <begin position="31"/>
        <end position="1196"/>
    </location>
</feature>
<dbReference type="Pfam" id="PF20578">
    <property type="entry name" value="aBig_2"/>
    <property type="match status" value="1"/>
</dbReference>
<gene>
    <name evidence="8" type="ORF">SAMN05216418_1635</name>
</gene>
<dbReference type="SUPFAM" id="SSF75005">
    <property type="entry name" value="Arabinanase/levansucrase/invertase"/>
    <property type="match status" value="1"/>
</dbReference>
<dbReference type="EMBL" id="FMYG01000003">
    <property type="protein sequence ID" value="SDC10566.1"/>
    <property type="molecule type" value="Genomic_DNA"/>
</dbReference>
<protein>
    <submittedName>
        <fullName evidence="8">Beta-xylosidase, GH43 family</fullName>
    </submittedName>
</protein>
<dbReference type="AlphaFoldDB" id="A0A1G6IXQ2"/>
<reference evidence="8 9" key="1">
    <citation type="submission" date="2016-09" db="EMBL/GenBank/DDBJ databases">
        <authorList>
            <person name="Capua I."/>
            <person name="De Benedictis P."/>
            <person name="Joannis T."/>
            <person name="Lombin L.H."/>
            <person name="Cattoli G."/>
        </authorList>
    </citation>
    <scope>NUCLEOTIDE SEQUENCE [LARGE SCALE GENOMIC DNA]</scope>
    <source>
        <strain evidence="8 9">NIO-1002</strain>
    </source>
</reference>
<feature type="signal peptide" evidence="6">
    <location>
        <begin position="1"/>
        <end position="30"/>
    </location>
</feature>